<dbReference type="InterPro" id="IPR045249">
    <property type="entry name" value="HARBI1-like"/>
</dbReference>
<dbReference type="PANTHER" id="PTHR22930:SF259">
    <property type="entry name" value="OS08G0106900 PROTEIN"/>
    <property type="match status" value="1"/>
</dbReference>
<evidence type="ECO:0000313" key="1">
    <source>
        <dbReference type="EMBL" id="VDD62792.1"/>
    </source>
</evidence>
<proteinExistence type="predicted"/>
<sequence>MVATFLLIVGQDSKHGYTKDTFKRSKFTISKNFHKVLCALNTLAPDLMVKPGVTTAAKISESTRFYPYFKDCIGAIDGTHIFAMIPTSDVPSYRNCK</sequence>
<dbReference type="AlphaFoldDB" id="A0A3P6H3M9"/>
<name>A0A3P6H3M9_BRAOL</name>
<evidence type="ECO:0008006" key="2">
    <source>
        <dbReference type="Google" id="ProtNLM"/>
    </source>
</evidence>
<dbReference type="EMBL" id="LR031880">
    <property type="protein sequence ID" value="VDD62792.1"/>
    <property type="molecule type" value="Genomic_DNA"/>
</dbReference>
<protein>
    <recommendedName>
        <fullName evidence="2">DDE Tnp4 domain-containing protein</fullName>
    </recommendedName>
</protein>
<reference evidence="1" key="1">
    <citation type="submission" date="2018-11" db="EMBL/GenBank/DDBJ databases">
        <authorList>
            <consortium name="Genoscope - CEA"/>
            <person name="William W."/>
        </authorList>
    </citation>
    <scope>NUCLEOTIDE SEQUENCE</scope>
</reference>
<gene>
    <name evidence="1" type="ORF">BOLC6T38245H</name>
</gene>
<organism evidence="1">
    <name type="scientific">Brassica oleracea</name>
    <name type="common">Wild cabbage</name>
    <dbReference type="NCBI Taxonomy" id="3712"/>
    <lineage>
        <taxon>Eukaryota</taxon>
        <taxon>Viridiplantae</taxon>
        <taxon>Streptophyta</taxon>
        <taxon>Embryophyta</taxon>
        <taxon>Tracheophyta</taxon>
        <taxon>Spermatophyta</taxon>
        <taxon>Magnoliopsida</taxon>
        <taxon>eudicotyledons</taxon>
        <taxon>Gunneridae</taxon>
        <taxon>Pentapetalae</taxon>
        <taxon>rosids</taxon>
        <taxon>malvids</taxon>
        <taxon>Brassicales</taxon>
        <taxon>Brassicaceae</taxon>
        <taxon>Brassiceae</taxon>
        <taxon>Brassica</taxon>
    </lineage>
</organism>
<dbReference type="PANTHER" id="PTHR22930">
    <property type="match status" value="1"/>
</dbReference>
<accession>A0A3P6H3M9</accession>